<keyword evidence="4" id="KW-0808">Transferase</keyword>
<dbReference type="EMBL" id="JBFALK010000006">
    <property type="protein sequence ID" value="MEV0969561.1"/>
    <property type="molecule type" value="Genomic_DNA"/>
</dbReference>
<dbReference type="Gene3D" id="3.30.565.10">
    <property type="entry name" value="Histidine kinase-like ATPase, C-terminal domain"/>
    <property type="match status" value="1"/>
</dbReference>
<accession>A0ABV3GD56</accession>
<keyword evidence="10" id="KW-0812">Transmembrane</keyword>
<feature type="transmembrane region" description="Helical" evidence="10">
    <location>
        <begin position="44"/>
        <end position="61"/>
    </location>
</feature>
<keyword evidence="3" id="KW-0597">Phosphoprotein</keyword>
<dbReference type="Gene3D" id="1.20.5.1930">
    <property type="match status" value="1"/>
</dbReference>
<dbReference type="Pfam" id="PF02518">
    <property type="entry name" value="HATPase_c"/>
    <property type="match status" value="1"/>
</dbReference>
<feature type="transmembrane region" description="Helical" evidence="10">
    <location>
        <begin position="73"/>
        <end position="91"/>
    </location>
</feature>
<protein>
    <recommendedName>
        <fullName evidence="2">histidine kinase</fullName>
        <ecNumber evidence="2">2.7.13.3</ecNumber>
    </recommendedName>
</protein>
<evidence type="ECO:0000256" key="8">
    <source>
        <dbReference type="ARBA" id="ARBA00023012"/>
    </source>
</evidence>
<dbReference type="PANTHER" id="PTHR24421:SF10">
    <property type="entry name" value="NITRATE_NITRITE SENSOR PROTEIN NARQ"/>
    <property type="match status" value="1"/>
</dbReference>
<feature type="domain" description="Histidine kinase/HSP90-like ATPase" evidence="11">
    <location>
        <begin position="386"/>
        <end position="474"/>
    </location>
</feature>
<evidence type="ECO:0000256" key="4">
    <source>
        <dbReference type="ARBA" id="ARBA00022679"/>
    </source>
</evidence>
<feature type="transmembrane region" description="Helical" evidence="10">
    <location>
        <begin position="129"/>
        <end position="147"/>
    </location>
</feature>
<evidence type="ECO:0000256" key="9">
    <source>
        <dbReference type="SAM" id="MobiDB-lite"/>
    </source>
</evidence>
<evidence type="ECO:0000256" key="5">
    <source>
        <dbReference type="ARBA" id="ARBA00022741"/>
    </source>
</evidence>
<feature type="compositionally biased region" description="Basic and acidic residues" evidence="9">
    <location>
        <begin position="328"/>
        <end position="343"/>
    </location>
</feature>
<dbReference type="Proteomes" id="UP001551675">
    <property type="component" value="Unassembled WGS sequence"/>
</dbReference>
<keyword evidence="5" id="KW-0547">Nucleotide-binding</keyword>
<evidence type="ECO:0000256" key="1">
    <source>
        <dbReference type="ARBA" id="ARBA00000085"/>
    </source>
</evidence>
<feature type="region of interest" description="Disordered" evidence="9">
    <location>
        <begin position="502"/>
        <end position="528"/>
    </location>
</feature>
<dbReference type="CDD" id="cd16917">
    <property type="entry name" value="HATPase_UhpB-NarQ-NarX-like"/>
    <property type="match status" value="1"/>
</dbReference>
<comment type="caution">
    <text evidence="12">The sequence shown here is derived from an EMBL/GenBank/DDBJ whole genome shotgun (WGS) entry which is preliminary data.</text>
</comment>
<keyword evidence="10" id="KW-0472">Membrane</keyword>
<dbReference type="EC" id="2.7.13.3" evidence="2"/>
<keyword evidence="8" id="KW-0902">Two-component regulatory system</keyword>
<reference evidence="12 13" key="1">
    <citation type="submission" date="2024-06" db="EMBL/GenBank/DDBJ databases">
        <title>The Natural Products Discovery Center: Release of the First 8490 Sequenced Strains for Exploring Actinobacteria Biosynthetic Diversity.</title>
        <authorList>
            <person name="Kalkreuter E."/>
            <person name="Kautsar S.A."/>
            <person name="Yang D."/>
            <person name="Bader C.D."/>
            <person name="Teijaro C.N."/>
            <person name="Fluegel L."/>
            <person name="Davis C.M."/>
            <person name="Simpson J.R."/>
            <person name="Lauterbach L."/>
            <person name="Steele A.D."/>
            <person name="Gui C."/>
            <person name="Meng S."/>
            <person name="Li G."/>
            <person name="Viehrig K."/>
            <person name="Ye F."/>
            <person name="Su P."/>
            <person name="Kiefer A.F."/>
            <person name="Nichols A."/>
            <person name="Cepeda A.J."/>
            <person name="Yan W."/>
            <person name="Fan B."/>
            <person name="Jiang Y."/>
            <person name="Adhikari A."/>
            <person name="Zheng C.-J."/>
            <person name="Schuster L."/>
            <person name="Cowan T.M."/>
            <person name="Smanski M.J."/>
            <person name="Chevrette M.G."/>
            <person name="De Carvalho L.P.S."/>
            <person name="Shen B."/>
        </authorList>
    </citation>
    <scope>NUCLEOTIDE SEQUENCE [LARGE SCALE GENOMIC DNA]</scope>
    <source>
        <strain evidence="12 13">NPDC050100</strain>
    </source>
</reference>
<dbReference type="InterPro" id="IPR003594">
    <property type="entry name" value="HATPase_dom"/>
</dbReference>
<proteinExistence type="predicted"/>
<evidence type="ECO:0000256" key="2">
    <source>
        <dbReference type="ARBA" id="ARBA00012438"/>
    </source>
</evidence>
<evidence type="ECO:0000259" key="11">
    <source>
        <dbReference type="SMART" id="SM00387"/>
    </source>
</evidence>
<dbReference type="PANTHER" id="PTHR24421">
    <property type="entry name" value="NITRATE/NITRITE SENSOR PROTEIN NARX-RELATED"/>
    <property type="match status" value="1"/>
</dbReference>
<gene>
    <name evidence="12" type="ORF">AB0I59_13060</name>
</gene>
<feature type="region of interest" description="Disordered" evidence="9">
    <location>
        <begin position="328"/>
        <end position="376"/>
    </location>
</feature>
<keyword evidence="10" id="KW-1133">Transmembrane helix</keyword>
<dbReference type="SUPFAM" id="SSF55874">
    <property type="entry name" value="ATPase domain of HSP90 chaperone/DNA topoisomerase II/histidine kinase"/>
    <property type="match status" value="1"/>
</dbReference>
<evidence type="ECO:0000256" key="10">
    <source>
        <dbReference type="SAM" id="Phobius"/>
    </source>
</evidence>
<feature type="transmembrane region" description="Helical" evidence="10">
    <location>
        <begin position="159"/>
        <end position="180"/>
    </location>
</feature>
<keyword evidence="7" id="KW-0067">ATP-binding</keyword>
<evidence type="ECO:0000256" key="6">
    <source>
        <dbReference type="ARBA" id="ARBA00022777"/>
    </source>
</evidence>
<feature type="transmembrane region" description="Helical" evidence="10">
    <location>
        <begin position="98"/>
        <end position="123"/>
    </location>
</feature>
<dbReference type="InterPro" id="IPR011712">
    <property type="entry name" value="Sig_transdc_His_kin_sub3_dim/P"/>
</dbReference>
<evidence type="ECO:0000256" key="3">
    <source>
        <dbReference type="ARBA" id="ARBA00022553"/>
    </source>
</evidence>
<evidence type="ECO:0000313" key="12">
    <source>
        <dbReference type="EMBL" id="MEV0969561.1"/>
    </source>
</evidence>
<evidence type="ECO:0000313" key="13">
    <source>
        <dbReference type="Proteomes" id="UP001551675"/>
    </source>
</evidence>
<feature type="transmembrane region" description="Helical" evidence="10">
    <location>
        <begin position="186"/>
        <end position="207"/>
    </location>
</feature>
<keyword evidence="13" id="KW-1185">Reference proteome</keyword>
<dbReference type="InterPro" id="IPR050482">
    <property type="entry name" value="Sensor_HK_TwoCompSys"/>
</dbReference>
<dbReference type="RefSeq" id="WP_358132538.1">
    <property type="nucleotide sequence ID" value="NZ_JBFALK010000006.1"/>
</dbReference>
<evidence type="ECO:0000256" key="7">
    <source>
        <dbReference type="ARBA" id="ARBA00022840"/>
    </source>
</evidence>
<organism evidence="12 13">
    <name type="scientific">Microtetraspora glauca</name>
    <dbReference type="NCBI Taxonomy" id="1996"/>
    <lineage>
        <taxon>Bacteria</taxon>
        <taxon>Bacillati</taxon>
        <taxon>Actinomycetota</taxon>
        <taxon>Actinomycetes</taxon>
        <taxon>Streptosporangiales</taxon>
        <taxon>Streptosporangiaceae</taxon>
        <taxon>Microtetraspora</taxon>
    </lineage>
</organism>
<comment type="catalytic activity">
    <reaction evidence="1">
        <text>ATP + protein L-histidine = ADP + protein N-phospho-L-histidine.</text>
        <dbReference type="EC" id="2.7.13.3"/>
    </reaction>
</comment>
<dbReference type="SMART" id="SM00387">
    <property type="entry name" value="HATPase_c"/>
    <property type="match status" value="1"/>
</dbReference>
<keyword evidence="6 12" id="KW-0418">Kinase</keyword>
<dbReference type="Pfam" id="PF07730">
    <property type="entry name" value="HisKA_3"/>
    <property type="match status" value="1"/>
</dbReference>
<name>A0ABV3GD56_MICGL</name>
<dbReference type="GO" id="GO:0016301">
    <property type="term" value="F:kinase activity"/>
    <property type="evidence" value="ECO:0007669"/>
    <property type="project" value="UniProtKB-KW"/>
</dbReference>
<dbReference type="InterPro" id="IPR036890">
    <property type="entry name" value="HATPase_C_sf"/>
</dbReference>
<sequence length="528" mass="55525">MLWKARVISAERRFPSGRRGRAPARVCAAVGRLSRRADRRQTRLDLLLWVVLCLPMVAAPGDPYDWEPLTGHRLAGVIVAGTAVLALAVLVSRAAPLASMLVVLVMGPWATTDALATVSLWPLNTTVKVGPVNGFSLAIVVFSYLAGRRMAGSRMASRLFAGILGACVLLALVSTCGPQPTDDHVWQVWVPILTGVLLTSVLPWAVGHHLRQRVERRDRERRMTAERARLRERARIAQDMHDSLGHELALIALRAGALEMSADLDDRSRAAAAELRKAAGATTERLRGVIGLLRDDAETAPLAPADENVAALIDRAAASGMTIELRGDAHDPSWAEPPARDPSPDPAGDVTHGTAGDMTHDPAGDETGDSARGPAYDAAGDVARRAARRAVHRVVQEALTNAAKHAPGAPVTVTLGRTDRELTVSVTNPAPGTPAGEGSGLIGLAERVDLAGGVFAAGARGGRFEVTARVPLRSGPALRSGPSPFAPSQFTASRFTASRFTASRFTAAEPGPPSDASAPEAHAQGGPV</sequence>